<keyword evidence="2" id="KW-0808">Transferase</keyword>
<keyword evidence="8" id="KW-0479">Metal-binding</keyword>
<feature type="domain" description="Integrase catalytic" evidence="12">
    <location>
        <begin position="1030"/>
        <end position="1181"/>
    </location>
</feature>
<evidence type="ECO:0000256" key="9">
    <source>
        <dbReference type="SAM" id="MobiDB-lite"/>
    </source>
</evidence>
<evidence type="ECO:0000256" key="2">
    <source>
        <dbReference type="ARBA" id="ARBA00022679"/>
    </source>
</evidence>
<evidence type="ECO:0000256" key="6">
    <source>
        <dbReference type="ARBA" id="ARBA00022801"/>
    </source>
</evidence>
<dbReference type="CDD" id="cd09274">
    <property type="entry name" value="RNase_HI_RT_Ty3"/>
    <property type="match status" value="1"/>
</dbReference>
<dbReference type="GO" id="GO:0004519">
    <property type="term" value="F:endonuclease activity"/>
    <property type="evidence" value="ECO:0007669"/>
    <property type="project" value="UniProtKB-KW"/>
</dbReference>
<dbReference type="PANTHER" id="PTHR37984:SF5">
    <property type="entry name" value="PROTEIN NYNRIN-LIKE"/>
    <property type="match status" value="1"/>
</dbReference>
<dbReference type="Gene3D" id="4.10.60.10">
    <property type="entry name" value="Zinc finger, CCHC-type"/>
    <property type="match status" value="1"/>
</dbReference>
<dbReference type="SUPFAM" id="SSF50630">
    <property type="entry name" value="Acid proteases"/>
    <property type="match status" value="1"/>
</dbReference>
<evidence type="ECO:0000256" key="5">
    <source>
        <dbReference type="ARBA" id="ARBA00022759"/>
    </source>
</evidence>
<accession>A0A5S6QJP6</accession>
<dbReference type="SUPFAM" id="SSF57756">
    <property type="entry name" value="Retrovirus zinc finger-like domains"/>
    <property type="match status" value="1"/>
</dbReference>
<reference evidence="14" key="1">
    <citation type="submission" date="2019-12" db="UniProtKB">
        <authorList>
            <consortium name="WormBaseParasite"/>
        </authorList>
    </citation>
    <scope>IDENTIFICATION</scope>
</reference>
<dbReference type="EC" id="2.7.7.49" evidence="1"/>
<dbReference type="InterPro" id="IPR021109">
    <property type="entry name" value="Peptidase_aspartic_dom_sf"/>
</dbReference>
<dbReference type="Proteomes" id="UP000046395">
    <property type="component" value="Unassembled WGS sequence"/>
</dbReference>
<dbReference type="Gene3D" id="3.30.70.270">
    <property type="match status" value="2"/>
</dbReference>
<dbReference type="CDD" id="cd01647">
    <property type="entry name" value="RT_LTR"/>
    <property type="match status" value="1"/>
</dbReference>
<dbReference type="Pfam" id="PF00078">
    <property type="entry name" value="RVT_1"/>
    <property type="match status" value="1"/>
</dbReference>
<dbReference type="PROSITE" id="PS50994">
    <property type="entry name" value="INTEGRASE"/>
    <property type="match status" value="1"/>
</dbReference>
<dbReference type="PROSITE" id="PS50158">
    <property type="entry name" value="ZF_CCHC"/>
    <property type="match status" value="1"/>
</dbReference>
<feature type="domain" description="CCHC-type" evidence="10">
    <location>
        <begin position="235"/>
        <end position="251"/>
    </location>
</feature>
<dbReference type="InterPro" id="IPR043502">
    <property type="entry name" value="DNA/RNA_pol_sf"/>
</dbReference>
<evidence type="ECO:0000256" key="7">
    <source>
        <dbReference type="ARBA" id="ARBA00022918"/>
    </source>
</evidence>
<dbReference type="InterPro" id="IPR001878">
    <property type="entry name" value="Znf_CCHC"/>
</dbReference>
<evidence type="ECO:0000256" key="1">
    <source>
        <dbReference type="ARBA" id="ARBA00012493"/>
    </source>
</evidence>
<dbReference type="GO" id="GO:0015074">
    <property type="term" value="P:DNA integration"/>
    <property type="evidence" value="ECO:0007669"/>
    <property type="project" value="InterPro"/>
</dbReference>
<keyword evidence="8" id="KW-0863">Zinc-finger</keyword>
<dbReference type="SUPFAM" id="SSF53098">
    <property type="entry name" value="Ribonuclease H-like"/>
    <property type="match status" value="1"/>
</dbReference>
<dbReference type="InterPro" id="IPR050951">
    <property type="entry name" value="Retrovirus_Pol_polyprotein"/>
</dbReference>
<dbReference type="InterPro" id="IPR012337">
    <property type="entry name" value="RNaseH-like_sf"/>
</dbReference>
<dbReference type="WBParaSite" id="TMUE_2000007428.1">
    <property type="protein sequence ID" value="TMUE_2000007428.1"/>
    <property type="gene ID" value="WBGene00299886"/>
</dbReference>
<evidence type="ECO:0000256" key="3">
    <source>
        <dbReference type="ARBA" id="ARBA00022695"/>
    </source>
</evidence>
<dbReference type="STRING" id="70415.A0A5S6QJP6"/>
<dbReference type="Pfam" id="PF17921">
    <property type="entry name" value="Integrase_H2C2"/>
    <property type="match status" value="1"/>
</dbReference>
<evidence type="ECO:0000313" key="14">
    <source>
        <dbReference type="WBParaSite" id="TMUE_2000007428.1"/>
    </source>
</evidence>
<evidence type="ECO:0000259" key="12">
    <source>
        <dbReference type="PROSITE" id="PS50994"/>
    </source>
</evidence>
<dbReference type="InterPro" id="IPR036397">
    <property type="entry name" value="RNaseH_sf"/>
</dbReference>
<dbReference type="Gene3D" id="2.40.70.10">
    <property type="entry name" value="Acid Proteases"/>
    <property type="match status" value="1"/>
</dbReference>
<dbReference type="PROSITE" id="PS50878">
    <property type="entry name" value="RT_POL"/>
    <property type="match status" value="1"/>
</dbReference>
<dbReference type="InterPro" id="IPR041373">
    <property type="entry name" value="RT_RNaseH"/>
</dbReference>
<dbReference type="GO" id="GO:0016787">
    <property type="term" value="F:hydrolase activity"/>
    <property type="evidence" value="ECO:0007669"/>
    <property type="project" value="UniProtKB-KW"/>
</dbReference>
<name>A0A5S6QJP6_TRIMR</name>
<keyword evidence="4" id="KW-0540">Nuclease</keyword>
<dbReference type="PANTHER" id="PTHR37984">
    <property type="entry name" value="PROTEIN CBG26694"/>
    <property type="match status" value="1"/>
</dbReference>
<dbReference type="GO" id="GO:0008270">
    <property type="term" value="F:zinc ion binding"/>
    <property type="evidence" value="ECO:0007669"/>
    <property type="project" value="UniProtKB-KW"/>
</dbReference>
<dbReference type="InterPro" id="IPR000477">
    <property type="entry name" value="RT_dom"/>
</dbReference>
<dbReference type="Gene3D" id="1.10.340.70">
    <property type="match status" value="1"/>
</dbReference>
<dbReference type="FunFam" id="1.10.340.70:FF:000003">
    <property type="entry name" value="Protein CBG25708"/>
    <property type="match status" value="1"/>
</dbReference>
<dbReference type="GO" id="GO:0003676">
    <property type="term" value="F:nucleic acid binding"/>
    <property type="evidence" value="ECO:0007669"/>
    <property type="project" value="InterPro"/>
</dbReference>
<evidence type="ECO:0000259" key="11">
    <source>
        <dbReference type="PROSITE" id="PS50878"/>
    </source>
</evidence>
<keyword evidence="7" id="KW-0695">RNA-directed DNA polymerase</keyword>
<dbReference type="SMART" id="SM00343">
    <property type="entry name" value="ZnF_C2HC"/>
    <property type="match status" value="2"/>
</dbReference>
<dbReference type="InterPro" id="IPR001584">
    <property type="entry name" value="Integrase_cat-core"/>
</dbReference>
<dbReference type="Gene3D" id="3.10.10.10">
    <property type="entry name" value="HIV Type 1 Reverse Transcriptase, subunit A, domain 1"/>
    <property type="match status" value="1"/>
</dbReference>
<feature type="domain" description="Reverse transcriptase" evidence="11">
    <location>
        <begin position="472"/>
        <end position="650"/>
    </location>
</feature>
<dbReference type="Gene3D" id="3.30.420.10">
    <property type="entry name" value="Ribonuclease H-like superfamily/Ribonuclease H"/>
    <property type="match status" value="1"/>
</dbReference>
<dbReference type="SUPFAM" id="SSF56672">
    <property type="entry name" value="DNA/RNA polymerases"/>
    <property type="match status" value="1"/>
</dbReference>
<sequence>MGPKPVPGAPTEAKPMAVYRPFHPDAEAWETWSLQFRGYLDMNLVVEDSIKKSCLVASLAPKCFEELRRACLPKSPFDFTSVELEALMTKLYGNRVVLLRERSQFFGLQQQADQTPVQFANYLRHRAANCDFDQFNTEAALVVQFVNGIRNQSVKAKLLAKGKDLTLEDALNYLQIAEDILRDDVKPLNEMIDAQECRAVKAFSPKNRLNSSERKCDRCGKDDHVRDRCPCRSFKCFNCGLMGHLLRMCRERKVNMDGRRQQNSGPRRGRRGQRMNHLQSTKIPMLQVYRNGAKSPFIVEVTINGRQNVMELDTGASVTIADVALWQHIGYPTLSPPTVQLRSFTGHVVPLKGETMVSVKCGGQQKRLRIRIAEQSVTNVMGRDWIRAFGGAVPLRTLFVQQASVCHMNSQPSLQGLLNRFAVLFKPGLGHCTKVKAHLELKDGAQPVFRKPYPVAFALQEAVEAQLQRYVESGTLSRIDRSDWAAPIVVARKNNDQIRLCADFSTGLNDRLEMDSYPIPRPEDLLHALNGGKKFTKLDLADAYLQVELDDESKKLVVVNTQKGLYRYNRLPFGVKSAPAIFQKVMDTMLTGIPKAVAYLDDIILTGSTNEEHWSTLETVLSRLVEFGFRVKREKCKFFEDEVDYLGHIISAEGVRADPKKTEAIRLMQPPRNVAKLRSFLGMVNFYAPFIPHLTDVAAPLNRLLKKSVPWMWGQPQWTAFRGIKSMLSSPLILAHYDPRLPIVLAADASNIGVGAVLYHRLKDDSIKVVAHASKALNDAQKNYAQVEKEALALVYAVKKFHKYLWGREFILLTDHKPLVTIFGSKKGVPHTAASRLTRWCVTLMNYSFRIEYRNTNAFGHADGLSRLPLSSEDLFNSEFDRKEASGELMIRQLVAEAGRQLPVTAIEIADCTRKDGILTRVRHYILTGWPEKNPQENLKLFFAKRAELNVCSGCVLWGVRTVIPAALQKKVLRSLHKCHPGRDRMLSLARQLCWWPKMDTEIEETVRQCEICNAVQKNSPRGVVKPWLAASNPWERVHVDLAGPVEGRMYLLVVDSFSKWPEVVVLPNVTSASVIDALKTIFAQQGVPIVLVTDNGRQFVSSEFAMFCSSNGIQHVTTAPYMPQSNGQVERFVDTFKRAVAKKHEGQAVRDCIRDFLMMYRSTPHPSIQCSPSEMLMKRRIRTVLDLMTPRGNEYAEQRRAKMERWGRGPNKGKTFRINQAVWTRDYSKPGQPWTKGTIVGREGDVMYVLKVRGILWRRHANQIRAGESRTSFAVSVVVPAKGRCSTPGRDY</sequence>
<dbReference type="GO" id="GO:0019899">
    <property type="term" value="F:enzyme binding"/>
    <property type="evidence" value="ECO:0007669"/>
    <property type="project" value="UniProtKB-ARBA"/>
</dbReference>
<dbReference type="FunFam" id="3.30.70.270:FF:000020">
    <property type="entry name" value="Transposon Tf2-6 polyprotein-like Protein"/>
    <property type="match status" value="1"/>
</dbReference>
<keyword evidence="3" id="KW-0548">Nucleotidyltransferase</keyword>
<dbReference type="FunFam" id="3.10.20.370:FF:000001">
    <property type="entry name" value="Retrovirus-related Pol polyprotein from transposon 17.6-like protein"/>
    <property type="match status" value="1"/>
</dbReference>
<dbReference type="Pfam" id="PF00665">
    <property type="entry name" value="rve"/>
    <property type="match status" value="1"/>
</dbReference>
<keyword evidence="6" id="KW-0378">Hydrolase</keyword>
<organism evidence="13 14">
    <name type="scientific">Trichuris muris</name>
    <name type="common">Mouse whipworm</name>
    <dbReference type="NCBI Taxonomy" id="70415"/>
    <lineage>
        <taxon>Eukaryota</taxon>
        <taxon>Metazoa</taxon>
        <taxon>Ecdysozoa</taxon>
        <taxon>Nematoda</taxon>
        <taxon>Enoplea</taxon>
        <taxon>Dorylaimia</taxon>
        <taxon>Trichinellida</taxon>
        <taxon>Trichuridae</taxon>
        <taxon>Trichuris</taxon>
    </lineage>
</organism>
<evidence type="ECO:0000313" key="13">
    <source>
        <dbReference type="Proteomes" id="UP000046395"/>
    </source>
</evidence>
<evidence type="ECO:0000256" key="4">
    <source>
        <dbReference type="ARBA" id="ARBA00022722"/>
    </source>
</evidence>
<dbReference type="InterPro" id="IPR043128">
    <property type="entry name" value="Rev_trsase/Diguanyl_cyclase"/>
</dbReference>
<dbReference type="InterPro" id="IPR041588">
    <property type="entry name" value="Integrase_H2C2"/>
</dbReference>
<protein>
    <recommendedName>
        <fullName evidence="1">RNA-directed DNA polymerase</fullName>
        <ecNumber evidence="1">2.7.7.49</ecNumber>
    </recommendedName>
</protein>
<dbReference type="GO" id="GO:0003964">
    <property type="term" value="F:RNA-directed DNA polymerase activity"/>
    <property type="evidence" value="ECO:0007669"/>
    <property type="project" value="UniProtKB-KW"/>
</dbReference>
<dbReference type="Pfam" id="PF17917">
    <property type="entry name" value="RT_RNaseH"/>
    <property type="match status" value="1"/>
</dbReference>
<keyword evidence="13" id="KW-1185">Reference proteome</keyword>
<keyword evidence="5" id="KW-0255">Endonuclease</keyword>
<dbReference type="FunFam" id="3.30.420.10:FF:000063">
    <property type="entry name" value="Retrovirus-related Pol polyprotein from transposon 297-like Protein"/>
    <property type="match status" value="1"/>
</dbReference>
<proteinExistence type="predicted"/>
<evidence type="ECO:0000259" key="10">
    <source>
        <dbReference type="PROSITE" id="PS50158"/>
    </source>
</evidence>
<dbReference type="GO" id="GO:0042575">
    <property type="term" value="C:DNA polymerase complex"/>
    <property type="evidence" value="ECO:0007669"/>
    <property type="project" value="UniProtKB-ARBA"/>
</dbReference>
<dbReference type="InterPro" id="IPR036875">
    <property type="entry name" value="Znf_CCHC_sf"/>
</dbReference>
<evidence type="ECO:0000256" key="8">
    <source>
        <dbReference type="PROSITE-ProRule" id="PRU00047"/>
    </source>
</evidence>
<dbReference type="Pfam" id="PF13650">
    <property type="entry name" value="Asp_protease_2"/>
    <property type="match status" value="1"/>
</dbReference>
<feature type="region of interest" description="Disordered" evidence="9">
    <location>
        <begin position="256"/>
        <end position="276"/>
    </location>
</feature>
<keyword evidence="8" id="KW-0862">Zinc</keyword>